<proteinExistence type="predicted"/>
<evidence type="ECO:0000313" key="6">
    <source>
        <dbReference type="Proteomes" id="UP000799539"/>
    </source>
</evidence>
<dbReference type="OrthoDB" id="5392646at2759"/>
<feature type="chain" id="PRO_5025600341" evidence="2">
    <location>
        <begin position="22"/>
        <end position="791"/>
    </location>
</feature>
<dbReference type="EMBL" id="ML992679">
    <property type="protein sequence ID" value="KAF2210791.1"/>
    <property type="molecule type" value="Genomic_DNA"/>
</dbReference>
<accession>A0A6A6FBJ3</accession>
<dbReference type="InterPro" id="IPR048400">
    <property type="entry name" value="SLS1_N"/>
</dbReference>
<keyword evidence="2" id="KW-0732">Signal</keyword>
<dbReference type="AlphaFoldDB" id="A0A6A6FBJ3"/>
<dbReference type="Pfam" id="PF20776">
    <property type="entry name" value="SLS1_N"/>
    <property type="match status" value="1"/>
</dbReference>
<sequence length="791" mass="86162">MSGALRLHEALLLLPVGAAVARRAAHSAAPAVRNLPPSSSFAGHGRRLRLRSTQLRHQDVDDEPTNVIVLYDDDHGTVPRPATDSAAHTPHRAPSARDVEHAITGRGPAPDAAEVNASIDALRPDATVLEPAHFERLRQHLADSYTLPQLLRYLRTHLRPDAPRAADAASKPPGNGLQAAPWQPHRTPLHLRRPKLLRPAVAAVVGSKVRATERVLRLVWSLTVVPEEQQVGELELALHSWQLSMLFDLTAPDGRPYHASLLSPPRLSEATEIEQYRPDGIVRITGRRCDAEEVASQLQQALSAVRTLRVRLADLAAPASAPCNDEEMALVSSVTKSVIVSHGSHMLTIYNRTDVGANHARRLLLSILNWSPLSAGTTTSSYTPPTSPKHASLPVDSMAAGLHVRDSSRYLARQAAMFPETPTDAVTSPAQRHTIAAVITGRLRKAESVLGLGIHEPLPSGYWKGNETTLSNWRADFVKLLGTDGLLDSQEALKHHVTQYRLPGIESALSTLGPYLAPHRTRPGDASTAPSALVDHQAPQLKAHLVPKPTHDKSSHILPRIELRFGFAANDQREPMFCGMRAIVQAQSLQVPLPSCAVDILFSQYQALVADVDAARQDPEIAKFARELERSMRSRDEILSAPPELNVLLPASIVHDQARARGVDQLCSATYLLERFEQTQSRDFLLSHQFLFSQQQELEGTPFDTSDSDLRLQYKEVDGGAVYGASTQLTLRAARVASHRTDGVEDDGDNDAALSEGSGTYLASTALAVADLLTKAAQRPLRNEPSAQTIR</sequence>
<dbReference type="Proteomes" id="UP000799539">
    <property type="component" value="Unassembled WGS sequence"/>
</dbReference>
<keyword evidence="6" id="KW-1185">Reference proteome</keyword>
<gene>
    <name evidence="5" type="ORF">CERZMDRAFT_106633</name>
</gene>
<dbReference type="Pfam" id="PF20778">
    <property type="entry name" value="SLS1_C"/>
    <property type="match status" value="1"/>
</dbReference>
<feature type="domain" description="SLS1 N-terminal" evidence="3">
    <location>
        <begin position="111"/>
        <end position="224"/>
    </location>
</feature>
<name>A0A6A6FBJ3_9PEZI</name>
<organism evidence="5 6">
    <name type="scientific">Cercospora zeae-maydis SCOH1-5</name>
    <dbReference type="NCBI Taxonomy" id="717836"/>
    <lineage>
        <taxon>Eukaryota</taxon>
        <taxon>Fungi</taxon>
        <taxon>Dikarya</taxon>
        <taxon>Ascomycota</taxon>
        <taxon>Pezizomycotina</taxon>
        <taxon>Dothideomycetes</taxon>
        <taxon>Dothideomycetidae</taxon>
        <taxon>Mycosphaerellales</taxon>
        <taxon>Mycosphaerellaceae</taxon>
        <taxon>Cercospora</taxon>
    </lineage>
</organism>
<reference evidence="5" key="1">
    <citation type="journal article" date="2020" name="Stud. Mycol.">
        <title>101 Dothideomycetes genomes: a test case for predicting lifestyles and emergence of pathogens.</title>
        <authorList>
            <person name="Haridas S."/>
            <person name="Albert R."/>
            <person name="Binder M."/>
            <person name="Bloem J."/>
            <person name="Labutti K."/>
            <person name="Salamov A."/>
            <person name="Andreopoulos B."/>
            <person name="Baker S."/>
            <person name="Barry K."/>
            <person name="Bills G."/>
            <person name="Bluhm B."/>
            <person name="Cannon C."/>
            <person name="Castanera R."/>
            <person name="Culley D."/>
            <person name="Daum C."/>
            <person name="Ezra D."/>
            <person name="Gonzalez J."/>
            <person name="Henrissat B."/>
            <person name="Kuo A."/>
            <person name="Liang C."/>
            <person name="Lipzen A."/>
            <person name="Lutzoni F."/>
            <person name="Magnuson J."/>
            <person name="Mondo S."/>
            <person name="Nolan M."/>
            <person name="Ohm R."/>
            <person name="Pangilinan J."/>
            <person name="Park H.-J."/>
            <person name="Ramirez L."/>
            <person name="Alfaro M."/>
            <person name="Sun H."/>
            <person name="Tritt A."/>
            <person name="Yoshinaga Y."/>
            <person name="Zwiers L.-H."/>
            <person name="Turgeon B."/>
            <person name="Goodwin S."/>
            <person name="Spatafora J."/>
            <person name="Crous P."/>
            <person name="Grigoriev I."/>
        </authorList>
    </citation>
    <scope>NUCLEOTIDE SEQUENCE</scope>
    <source>
        <strain evidence="5">SCOH1-5</strain>
    </source>
</reference>
<evidence type="ECO:0000259" key="3">
    <source>
        <dbReference type="Pfam" id="PF20776"/>
    </source>
</evidence>
<feature type="signal peptide" evidence="2">
    <location>
        <begin position="1"/>
        <end position="21"/>
    </location>
</feature>
<evidence type="ECO:0000313" key="5">
    <source>
        <dbReference type="EMBL" id="KAF2210791.1"/>
    </source>
</evidence>
<evidence type="ECO:0000256" key="2">
    <source>
        <dbReference type="SAM" id="SignalP"/>
    </source>
</evidence>
<feature type="region of interest" description="Disordered" evidence="1">
    <location>
        <begin position="75"/>
        <end position="98"/>
    </location>
</feature>
<dbReference type="InterPro" id="IPR048401">
    <property type="entry name" value="SLS1_C"/>
</dbReference>
<protein>
    <submittedName>
        <fullName evidence="5">Uncharacterized protein</fullName>
    </submittedName>
</protein>
<evidence type="ECO:0000256" key="1">
    <source>
        <dbReference type="SAM" id="MobiDB-lite"/>
    </source>
</evidence>
<feature type="domain" description="SLS1 C-terminal" evidence="4">
    <location>
        <begin position="514"/>
        <end position="738"/>
    </location>
</feature>
<evidence type="ECO:0000259" key="4">
    <source>
        <dbReference type="Pfam" id="PF20778"/>
    </source>
</evidence>
<feature type="region of interest" description="Disordered" evidence="1">
    <location>
        <begin position="162"/>
        <end position="184"/>
    </location>
</feature>